<dbReference type="Pfam" id="PF08530">
    <property type="entry name" value="PepX_C"/>
    <property type="match status" value="1"/>
</dbReference>
<dbReference type="InterPro" id="IPR000383">
    <property type="entry name" value="Xaa-Pro-like_dom"/>
</dbReference>
<reference evidence="5" key="1">
    <citation type="journal article" date="2019" name="Int. J. Syst. Evol. Microbiol.">
        <title>The Global Catalogue of Microorganisms (GCM) 10K type strain sequencing project: providing services to taxonomists for standard genome sequencing and annotation.</title>
        <authorList>
            <consortium name="The Broad Institute Genomics Platform"/>
            <consortium name="The Broad Institute Genome Sequencing Center for Infectious Disease"/>
            <person name="Wu L."/>
            <person name="Ma J."/>
        </authorList>
    </citation>
    <scope>NUCLEOTIDE SEQUENCE [LARGE SCALE GENOMIC DNA]</scope>
    <source>
        <strain evidence="5">CGMCC 4.1469</strain>
    </source>
</reference>
<protein>
    <submittedName>
        <fullName evidence="4">CocE/NonD family hydrolase</fullName>
    </submittedName>
</protein>
<accession>A0ABW1EUY7</accession>
<evidence type="ECO:0000256" key="2">
    <source>
        <dbReference type="ARBA" id="ARBA00022801"/>
    </source>
</evidence>
<dbReference type="NCBIfam" id="TIGR00976">
    <property type="entry name" value="CocE_NonD"/>
    <property type="match status" value="2"/>
</dbReference>
<name>A0ABW1EUY7_9ACTN</name>
<dbReference type="Pfam" id="PF02129">
    <property type="entry name" value="Peptidase_S15"/>
    <property type="match status" value="1"/>
</dbReference>
<gene>
    <name evidence="4" type="ORF">ACFP0N_13150</name>
</gene>
<dbReference type="Proteomes" id="UP001596067">
    <property type="component" value="Unassembled WGS sequence"/>
</dbReference>
<dbReference type="RefSeq" id="WP_313763184.1">
    <property type="nucleotide sequence ID" value="NZ_BAAAVH010000107.1"/>
</dbReference>
<dbReference type="EMBL" id="JBHSOD010000012">
    <property type="protein sequence ID" value="MFC5885916.1"/>
    <property type="molecule type" value="Genomic_DNA"/>
</dbReference>
<dbReference type="SUPFAM" id="SSF53474">
    <property type="entry name" value="alpha/beta-Hydrolases"/>
    <property type="match status" value="1"/>
</dbReference>
<dbReference type="SUPFAM" id="SSF49785">
    <property type="entry name" value="Galactose-binding domain-like"/>
    <property type="match status" value="1"/>
</dbReference>
<dbReference type="InterPro" id="IPR008979">
    <property type="entry name" value="Galactose-bd-like_sf"/>
</dbReference>
<keyword evidence="2 4" id="KW-0378">Hydrolase</keyword>
<dbReference type="Gene3D" id="3.40.50.1820">
    <property type="entry name" value="alpha/beta hydrolase"/>
    <property type="match status" value="1"/>
</dbReference>
<evidence type="ECO:0000313" key="4">
    <source>
        <dbReference type="EMBL" id="MFC5885916.1"/>
    </source>
</evidence>
<dbReference type="PANTHER" id="PTHR22946:SF9">
    <property type="entry name" value="POLYKETIDE TRANSFERASE AF380"/>
    <property type="match status" value="1"/>
</dbReference>
<sequence>MSHPTPSYPFRTTREDLRIPLSDGTGLRARLWRPVTDEPVPAVLEYSAGRLTDWTATDDARRHPWYAGHGYACLRVDARGHGNSGGLPADPPDGEPADGAEVLAWLAAQPWCSGRIGLLGTGAAGRTALRLAARAPGAVHAVVAACPEVGDRLGGAAPAADLHVRATTRLADAARPPDPQYVGDDWRRMWRERLESLEPSFPQRLAAAAGEPAPDEPPGTAVVPTFAVAGWGDPSCSTLLELLSSGPVPVRAVLGPWPHGLPDEVLPETLRWWDHWLRDVDSGVLKTPVLRSWISGRWTGEEAWPSPDVREIHYGLDGPLRTAGTASDDRYVPVRSPQHTGLNAGAYVPLGRPADLPPDQREEDGRSVCFDSLPLPEPLELLGTPSLQLRLRPSPGAGLIVARLCDVAPDGTSTLVTRGALAASPAGARAPDATVELAAAGHTVPAGHRLRLALSSAYWPWLWPDPEPAGFGLDPSHSTLTLPVRHLAADSGAEPIAFASPTLPLPPPLHITEPLTARPERLTVHDIGRHEWRTELSPATDGTRTHPDGLVRDEHTVTAYRILSGAPLSAQARTDHSVRLERPAVGWDVTVHTRTELRCTATHFLAHTHLTALEAGNTVFTRDWQHRIPRRGA</sequence>
<comment type="similarity">
    <text evidence="1">Belongs to the AB hydrolase superfamily.</text>
</comment>
<dbReference type="PANTHER" id="PTHR22946">
    <property type="entry name" value="DIENELACTONE HYDROLASE DOMAIN-CONTAINING PROTEIN-RELATED"/>
    <property type="match status" value="1"/>
</dbReference>
<organism evidence="4 5">
    <name type="scientific">Kitasatospora aburaviensis</name>
    <dbReference type="NCBI Taxonomy" id="67265"/>
    <lineage>
        <taxon>Bacteria</taxon>
        <taxon>Bacillati</taxon>
        <taxon>Actinomycetota</taxon>
        <taxon>Actinomycetes</taxon>
        <taxon>Kitasatosporales</taxon>
        <taxon>Streptomycetaceae</taxon>
        <taxon>Kitasatospora</taxon>
    </lineage>
</organism>
<keyword evidence="5" id="KW-1185">Reference proteome</keyword>
<dbReference type="InterPro" id="IPR029058">
    <property type="entry name" value="AB_hydrolase_fold"/>
</dbReference>
<dbReference type="InterPro" id="IPR050261">
    <property type="entry name" value="FrsA_esterase"/>
</dbReference>
<dbReference type="SMART" id="SM00939">
    <property type="entry name" value="PepX_C"/>
    <property type="match status" value="1"/>
</dbReference>
<dbReference type="GO" id="GO:0016787">
    <property type="term" value="F:hydrolase activity"/>
    <property type="evidence" value="ECO:0007669"/>
    <property type="project" value="UniProtKB-KW"/>
</dbReference>
<evidence type="ECO:0000313" key="5">
    <source>
        <dbReference type="Proteomes" id="UP001596067"/>
    </source>
</evidence>
<proteinExistence type="inferred from homology"/>
<dbReference type="InterPro" id="IPR013736">
    <property type="entry name" value="Xaa-Pro_dipept_C"/>
</dbReference>
<comment type="caution">
    <text evidence="4">The sequence shown here is derived from an EMBL/GenBank/DDBJ whole genome shotgun (WGS) entry which is preliminary data.</text>
</comment>
<dbReference type="Gene3D" id="2.60.120.260">
    <property type="entry name" value="Galactose-binding domain-like"/>
    <property type="match status" value="1"/>
</dbReference>
<evidence type="ECO:0000256" key="1">
    <source>
        <dbReference type="ARBA" id="ARBA00008645"/>
    </source>
</evidence>
<evidence type="ECO:0000259" key="3">
    <source>
        <dbReference type="SMART" id="SM00939"/>
    </source>
</evidence>
<dbReference type="InterPro" id="IPR005674">
    <property type="entry name" value="CocE/Ser_esterase"/>
</dbReference>
<feature type="domain" description="Xaa-Pro dipeptidyl-peptidase C-terminal" evidence="3">
    <location>
        <begin position="270"/>
        <end position="490"/>
    </location>
</feature>